<evidence type="ECO:0000313" key="2">
    <source>
        <dbReference type="Proteomes" id="UP000203261"/>
    </source>
</evidence>
<proteinExistence type="predicted"/>
<dbReference type="KEGG" id="vg:29125342"/>
<dbReference type="RefSeq" id="YP_009302562.1">
    <property type="nucleotide sequence ID" value="NC_031245.1"/>
</dbReference>
<evidence type="ECO:0000313" key="1">
    <source>
        <dbReference type="EMBL" id="AMM44973.1"/>
    </source>
</evidence>
<keyword evidence="2" id="KW-1185">Reference proteome</keyword>
<accession>A0A127AWL0</accession>
<protein>
    <submittedName>
        <fullName evidence="1">Uncharacterized protein</fullName>
    </submittedName>
</protein>
<dbReference type="Proteomes" id="UP000203261">
    <property type="component" value="Segment"/>
</dbReference>
<name>A0A127AWL0_9CAUD</name>
<reference evidence="1 2" key="1">
    <citation type="submission" date="2015-08" db="EMBL/GenBank/DDBJ databases">
        <authorList>
            <person name="Babu N.S."/>
            <person name="Beckwith C.J."/>
            <person name="Beseler K.G."/>
            <person name="Brison A."/>
            <person name="Carone J.V."/>
            <person name="Caskin T.P."/>
            <person name="Diamond M."/>
            <person name="Durham M.E."/>
            <person name="Foxe J.M."/>
            <person name="Go M."/>
            <person name="Henderson B.A."/>
            <person name="Jones I.B."/>
            <person name="McGettigan J.A."/>
            <person name="Micheletti S.J."/>
            <person name="Nasrallah M.E."/>
            <person name="Ortiz D."/>
            <person name="Piller C.R."/>
            <person name="Privatt S.R."/>
            <person name="Schneider S.L."/>
            <person name="Sharp S."/>
            <person name="Smith T.C."/>
            <person name="Stanton J.D."/>
            <person name="Ullery H.E."/>
            <person name="Wilson R.J."/>
            <person name="Serrano M.G."/>
            <person name="Buck G."/>
            <person name="Lee V."/>
            <person name="Wang Y."/>
            <person name="Carvalho R."/>
            <person name="Voegtly L."/>
            <person name="Shi R."/>
            <person name="Duckworth R."/>
            <person name="Johnson A."/>
            <person name="Loviza R."/>
            <person name="Walstead R."/>
            <person name="Shah Z."/>
            <person name="Kiflezghi M."/>
            <person name="Wade K."/>
            <person name="Ball S.L."/>
            <person name="Bradley K.W."/>
            <person name="Asai D.J."/>
            <person name="Bowman C.A."/>
            <person name="Russell D.A."/>
            <person name="Pope W.H."/>
            <person name="Jacobs-Sera D."/>
            <person name="Hendrix R.W."/>
            <person name="Hatfull G.F."/>
        </authorList>
    </citation>
    <scope>NUCLEOTIDE SEQUENCE [LARGE SCALE GENOMIC DNA]</scope>
</reference>
<gene>
    <name evidence="1" type="ORF">SP15_175</name>
</gene>
<dbReference type="GeneID" id="29125342"/>
<dbReference type="EMBL" id="KT624200">
    <property type="protein sequence ID" value="AMM44973.1"/>
    <property type="molecule type" value="Genomic_DNA"/>
</dbReference>
<organism evidence="1 2">
    <name type="scientific">Bacillus phage SP-15</name>
    <dbReference type="NCBI Taxonomy" id="1792032"/>
    <lineage>
        <taxon>Viruses</taxon>
        <taxon>Duplodnaviria</taxon>
        <taxon>Heunggongvirae</taxon>
        <taxon>Uroviricota</taxon>
        <taxon>Caudoviricetes</taxon>
        <taxon>Thornevirus</taxon>
        <taxon>Thornevirus SP15</taxon>
    </lineage>
</organism>
<sequence length="71" mass="8251">MELNWFQKLLTKLASRILLRYKTVEIRPNSLIIVSGHQYIVKRTEIYAGGQVELEGEEVGQYLDSVRITQN</sequence>